<dbReference type="InterPro" id="IPR010630">
    <property type="entry name" value="Olduvai_dom"/>
</dbReference>
<dbReference type="FunFam" id="2.40.30.10:FF:000005">
    <property type="entry name" value="Elongation factor 1-alpha"/>
    <property type="match status" value="1"/>
</dbReference>
<feature type="compositionally biased region" description="Polar residues" evidence="7">
    <location>
        <begin position="210"/>
        <end position="219"/>
    </location>
</feature>
<dbReference type="SMART" id="SM01148">
    <property type="entry name" value="DUF1220"/>
    <property type="match status" value="1"/>
</dbReference>
<protein>
    <recommendedName>
        <fullName evidence="8">Olduvai domain-containing protein</fullName>
    </recommendedName>
</protein>
<keyword evidence="2" id="KW-0547">Nucleotide-binding</keyword>
<feature type="compositionally biased region" description="Polar residues" evidence="7">
    <location>
        <begin position="323"/>
        <end position="344"/>
    </location>
</feature>
<keyword evidence="6" id="KW-0175">Coiled coil</keyword>
<evidence type="ECO:0000256" key="6">
    <source>
        <dbReference type="SAM" id="Coils"/>
    </source>
</evidence>
<sequence length="541" mass="59696">MLQLKPGMHQPLEKKGPSERRVKEQKTQPEKARFSSMSYSEKYSLIQDQARELTHLREKIRIGRAVSSLLIQHVQNAVKTFEELLSSRKIDYNVEQHFREQLAKGSQLAERLASRFNTDDCISKKNQREQVLKRLSILREKQKMGKKTEVLQTQQDAQPQTWPQTCSSIHAQSTAHHSPSSTYLLLDEQKVRPAVDMANVSPATPADSASLPSNHSEAVSAQPFYPLGGTTEQNETPDPGHHGSNHPWEEMKPQKMNASGNLSSSSSLDRPNSKPSGADLLEKNLTEIQNLRQRLEESVFINDRLRERLEYVLSDAGQGKGAAQSTSDVSLTTPHSYTESHSSGSAQHFAVNVTTEMKSVEMHLEALSEALPGDNVGFGVKNMSVKDVRCVSVAGDSKNDPPMEAAGFPAQVIILNHPGQISAGYAPVLDCHTAHIACKFAELKKKIDCHSGKKLQDGPKFLKSGDAVIVHTVSGKPVCLESFSDYPPLGRFAVCNMRQTVTVGVIRAVDKKADGAGKVTKSARKLRRLNEYYPPSLPPQS</sequence>
<reference evidence="9" key="2">
    <citation type="submission" date="2025-08" db="UniProtKB">
        <authorList>
            <consortium name="Ensembl"/>
        </authorList>
    </citation>
    <scope>IDENTIFICATION</scope>
</reference>
<name>A0A8B9XN90_BOSMU</name>
<dbReference type="PANTHER" id="PTHR44830">
    <property type="entry name" value="ELONGATION FACTOR 1 ALPHA"/>
    <property type="match status" value="1"/>
</dbReference>
<dbReference type="Pfam" id="PF22594">
    <property type="entry name" value="GTP-eEF1A_C"/>
    <property type="match status" value="1"/>
</dbReference>
<dbReference type="GeneTree" id="ENSGT00940000163697"/>
<evidence type="ECO:0000313" key="10">
    <source>
        <dbReference type="Proteomes" id="UP000694520"/>
    </source>
</evidence>
<keyword evidence="4" id="KW-0648">Protein biosynthesis</keyword>
<evidence type="ECO:0000256" key="2">
    <source>
        <dbReference type="ARBA" id="ARBA00022741"/>
    </source>
</evidence>
<feature type="coiled-coil region" evidence="6">
    <location>
        <begin position="278"/>
        <end position="308"/>
    </location>
</feature>
<dbReference type="CDD" id="cd03705">
    <property type="entry name" value="EF1_alpha_III"/>
    <property type="match status" value="1"/>
</dbReference>
<accession>A0A8B9XN90</accession>
<dbReference type="Proteomes" id="UP000694520">
    <property type="component" value="Chromosome 3"/>
</dbReference>
<proteinExistence type="inferred from homology"/>
<feature type="region of interest" description="Disordered" evidence="7">
    <location>
        <begin position="200"/>
        <end position="278"/>
    </location>
</feature>
<dbReference type="PANTHER" id="PTHR44830:SF1">
    <property type="entry name" value="TR-TYPE G DOMAIN-CONTAINING PROTEIN"/>
    <property type="match status" value="1"/>
</dbReference>
<reference evidence="9" key="3">
    <citation type="submission" date="2025-09" db="UniProtKB">
        <authorList>
            <consortium name="Ensembl"/>
        </authorList>
    </citation>
    <scope>IDENTIFICATION</scope>
</reference>
<evidence type="ECO:0000259" key="8">
    <source>
        <dbReference type="SMART" id="SM01148"/>
    </source>
</evidence>
<feature type="region of interest" description="Disordered" evidence="7">
    <location>
        <begin position="143"/>
        <end position="182"/>
    </location>
</feature>
<feature type="region of interest" description="Disordered" evidence="7">
    <location>
        <begin position="316"/>
        <end position="344"/>
    </location>
</feature>
<feature type="domain" description="Olduvai" evidence="8">
    <location>
        <begin position="125"/>
        <end position="198"/>
    </location>
</feature>
<evidence type="ECO:0000313" key="9">
    <source>
        <dbReference type="Ensembl" id="ENSBGRP00000025147.1"/>
    </source>
</evidence>
<dbReference type="InterPro" id="IPR054696">
    <property type="entry name" value="GTP-eEF1A_C"/>
</dbReference>
<evidence type="ECO:0000256" key="5">
    <source>
        <dbReference type="ARBA" id="ARBA00023134"/>
    </source>
</evidence>
<reference evidence="9" key="1">
    <citation type="submission" date="2019-05" db="EMBL/GenBank/DDBJ databases">
        <authorList>
            <person name="Zhang S."/>
            <person name="Liu J."/>
        </authorList>
    </citation>
    <scope>NUCLEOTIDE SEQUENCE [LARGE SCALE GENOMIC DNA]</scope>
</reference>
<dbReference type="AlphaFoldDB" id="A0A8B9XN90"/>
<feature type="compositionally biased region" description="Low complexity" evidence="7">
    <location>
        <begin position="259"/>
        <end position="276"/>
    </location>
</feature>
<evidence type="ECO:0000256" key="7">
    <source>
        <dbReference type="SAM" id="MobiDB-lite"/>
    </source>
</evidence>
<dbReference type="SUPFAM" id="SSF50465">
    <property type="entry name" value="EF-Tu/eEF-1alpha/eIF2-gamma C-terminal domain"/>
    <property type="match status" value="1"/>
</dbReference>
<evidence type="ECO:0000256" key="3">
    <source>
        <dbReference type="ARBA" id="ARBA00022768"/>
    </source>
</evidence>
<comment type="similarity">
    <text evidence="1">Belongs to the TRAFAC class translation factor GTPase superfamily. Classic translation factor GTPase family. EF-Tu/EF-1A subfamily.</text>
</comment>
<organism evidence="9 10">
    <name type="scientific">Bos mutus grunniens</name>
    <name type="common">Wild yak</name>
    <name type="synonym">Bos grunniens</name>
    <dbReference type="NCBI Taxonomy" id="30521"/>
    <lineage>
        <taxon>Eukaryota</taxon>
        <taxon>Metazoa</taxon>
        <taxon>Chordata</taxon>
        <taxon>Craniata</taxon>
        <taxon>Vertebrata</taxon>
        <taxon>Euteleostomi</taxon>
        <taxon>Mammalia</taxon>
        <taxon>Eutheria</taxon>
        <taxon>Laurasiatheria</taxon>
        <taxon>Artiodactyla</taxon>
        <taxon>Ruminantia</taxon>
        <taxon>Pecora</taxon>
        <taxon>Bovidae</taxon>
        <taxon>Bovinae</taxon>
        <taxon>Bos</taxon>
    </lineage>
</organism>
<dbReference type="GO" id="GO:0005525">
    <property type="term" value="F:GTP binding"/>
    <property type="evidence" value="ECO:0007669"/>
    <property type="project" value="UniProtKB-KW"/>
</dbReference>
<feature type="compositionally biased region" description="Basic and acidic residues" evidence="7">
    <location>
        <begin position="11"/>
        <end position="33"/>
    </location>
</feature>
<evidence type="ECO:0000256" key="4">
    <source>
        <dbReference type="ARBA" id="ARBA00022917"/>
    </source>
</evidence>
<keyword evidence="5" id="KW-0342">GTP-binding</keyword>
<keyword evidence="3" id="KW-0251">Elongation factor</keyword>
<feature type="region of interest" description="Disordered" evidence="7">
    <location>
        <begin position="1"/>
        <end position="36"/>
    </location>
</feature>
<dbReference type="SUPFAM" id="SSF50447">
    <property type="entry name" value="Translation proteins"/>
    <property type="match status" value="1"/>
</dbReference>
<feature type="compositionally biased region" description="Polar residues" evidence="7">
    <location>
        <begin position="150"/>
        <end position="182"/>
    </location>
</feature>
<dbReference type="GO" id="GO:0003746">
    <property type="term" value="F:translation elongation factor activity"/>
    <property type="evidence" value="ECO:0007669"/>
    <property type="project" value="UniProtKB-KW"/>
</dbReference>
<evidence type="ECO:0000256" key="1">
    <source>
        <dbReference type="ARBA" id="ARBA00007249"/>
    </source>
</evidence>
<dbReference type="InterPro" id="IPR009000">
    <property type="entry name" value="Transl_B-barrel_sf"/>
</dbReference>
<dbReference type="InterPro" id="IPR009001">
    <property type="entry name" value="Transl_elong_EF1A/Init_IF2_C"/>
</dbReference>
<dbReference type="Ensembl" id="ENSBGRT00000029012.1">
    <property type="protein sequence ID" value="ENSBGRP00000025147.1"/>
    <property type="gene ID" value="ENSBGRG00000015767.1"/>
</dbReference>
<dbReference type="Gene3D" id="2.40.30.10">
    <property type="entry name" value="Translation factors"/>
    <property type="match status" value="2"/>
</dbReference>
<keyword evidence="10" id="KW-1185">Reference proteome</keyword>